<dbReference type="InterPro" id="IPR010895">
    <property type="entry name" value="CHRD"/>
</dbReference>
<dbReference type="Proteomes" id="UP000316921">
    <property type="component" value="Chromosome"/>
</dbReference>
<reference evidence="3 4" key="1">
    <citation type="submission" date="2019-02" db="EMBL/GenBank/DDBJ databases">
        <title>Deep-cultivation of Planctomycetes and their phenomic and genomic characterization uncovers novel biology.</title>
        <authorList>
            <person name="Wiegand S."/>
            <person name="Jogler M."/>
            <person name="Boedeker C."/>
            <person name="Pinto D."/>
            <person name="Vollmers J."/>
            <person name="Rivas-Marin E."/>
            <person name="Kohn T."/>
            <person name="Peeters S.H."/>
            <person name="Heuer A."/>
            <person name="Rast P."/>
            <person name="Oberbeckmann S."/>
            <person name="Bunk B."/>
            <person name="Jeske O."/>
            <person name="Meyerdierks A."/>
            <person name="Storesund J.E."/>
            <person name="Kallscheuer N."/>
            <person name="Luecker S."/>
            <person name="Lage O.M."/>
            <person name="Pohl T."/>
            <person name="Merkel B.J."/>
            <person name="Hornburger P."/>
            <person name="Mueller R.-W."/>
            <person name="Bruemmer F."/>
            <person name="Labrenz M."/>
            <person name="Spormann A.M."/>
            <person name="Op den Camp H."/>
            <person name="Overmann J."/>
            <person name="Amann R."/>
            <person name="Jetten M.S.M."/>
            <person name="Mascher T."/>
            <person name="Medema M.H."/>
            <person name="Devos D.P."/>
            <person name="Kaster A.-K."/>
            <person name="Ovreas L."/>
            <person name="Rohde M."/>
            <person name="Galperin M.Y."/>
            <person name="Jogler C."/>
        </authorList>
    </citation>
    <scope>NUCLEOTIDE SEQUENCE [LARGE SCALE GENOMIC DNA]</scope>
    <source>
        <strain evidence="3 4">Pla133</strain>
    </source>
</reference>
<organism evidence="3 4">
    <name type="scientific">Engelhardtia mirabilis</name>
    <dbReference type="NCBI Taxonomy" id="2528011"/>
    <lineage>
        <taxon>Bacteria</taxon>
        <taxon>Pseudomonadati</taxon>
        <taxon>Planctomycetota</taxon>
        <taxon>Planctomycetia</taxon>
        <taxon>Planctomycetia incertae sedis</taxon>
        <taxon>Engelhardtia</taxon>
    </lineage>
</organism>
<evidence type="ECO:0000259" key="2">
    <source>
        <dbReference type="SMART" id="SM00754"/>
    </source>
</evidence>
<proteinExistence type="predicted"/>
<feature type="signal peptide" evidence="1">
    <location>
        <begin position="1"/>
        <end position="28"/>
    </location>
</feature>
<dbReference type="AlphaFoldDB" id="A0A518BRT9"/>
<gene>
    <name evidence="3" type="ORF">Pla133_48100</name>
</gene>
<feature type="domain" description="CHRD" evidence="2">
    <location>
        <begin position="34"/>
        <end position="150"/>
    </location>
</feature>
<accession>A0A518BRT9</accession>
<dbReference type="Pfam" id="PF07452">
    <property type="entry name" value="CHRD"/>
    <property type="match status" value="1"/>
</dbReference>
<feature type="chain" id="PRO_5022141269" evidence="1">
    <location>
        <begin position="29"/>
        <end position="296"/>
    </location>
</feature>
<keyword evidence="4" id="KW-1185">Reference proteome</keyword>
<dbReference type="EMBL" id="CP036287">
    <property type="protein sequence ID" value="QDU69689.1"/>
    <property type="molecule type" value="Genomic_DNA"/>
</dbReference>
<dbReference type="SMART" id="SM00754">
    <property type="entry name" value="CHRD"/>
    <property type="match status" value="1"/>
</dbReference>
<keyword evidence="1" id="KW-0732">Signal</keyword>
<evidence type="ECO:0000256" key="1">
    <source>
        <dbReference type="SAM" id="SignalP"/>
    </source>
</evidence>
<evidence type="ECO:0000313" key="4">
    <source>
        <dbReference type="Proteomes" id="UP000316921"/>
    </source>
</evidence>
<protein>
    <submittedName>
        <fullName evidence="3">CHRD domain protein</fullName>
    </submittedName>
</protein>
<sequence length="296" mass="30426" precursor="true">MQLADLSIRHPRCLAMLVPLVVASANLAAATAQNDYTVPIDGVQMETPSPGTGTVQITLDPTNGLVTAQGTFAGLMGEVSGVHIHGPALPFEHAPVKLVLQFDGTTNGTIFGSDNLANPTQVKDMLNGLYYVVVHTWEFGGGEIRGQIVAEPAVVTLGSGVNPAGSLTILAGAPVVGTTLTFGIDNPTGSQTAPGTGILYISTAPDPFFSLTGTGLMVEGLGMGGPVGELLISAFPPNPILALPAYGWQGPGTPLPRTLDIPNEPSLIGWRAYAQGLLVANSTLGLTEGVELYFGM</sequence>
<dbReference type="KEGG" id="pbap:Pla133_48100"/>
<dbReference type="RefSeq" id="WP_419191889.1">
    <property type="nucleotide sequence ID" value="NZ_CP036287.1"/>
</dbReference>
<name>A0A518BRT9_9BACT</name>
<evidence type="ECO:0000313" key="3">
    <source>
        <dbReference type="EMBL" id="QDU69689.1"/>
    </source>
</evidence>